<dbReference type="AlphaFoldDB" id="A0A0V7ZUB4"/>
<dbReference type="RefSeq" id="WP_036268579.1">
    <property type="nucleotide sequence ID" value="NZ_LMTZ01000082.1"/>
</dbReference>
<dbReference type="InterPro" id="IPR015424">
    <property type="entry name" value="PyrdxlP-dep_Trfase"/>
</dbReference>
<dbReference type="InterPro" id="IPR004839">
    <property type="entry name" value="Aminotransferase_I/II_large"/>
</dbReference>
<comment type="cofactor">
    <cofactor evidence="1 4">
        <name>pyridoxal 5'-phosphate</name>
        <dbReference type="ChEBI" id="CHEBI:597326"/>
    </cofactor>
</comment>
<evidence type="ECO:0000256" key="2">
    <source>
        <dbReference type="ARBA" id="ARBA00022679"/>
    </source>
</evidence>
<dbReference type="InterPro" id="IPR015421">
    <property type="entry name" value="PyrdxlP-dep_Trfase_major"/>
</dbReference>
<dbReference type="Gene3D" id="3.90.1150.10">
    <property type="entry name" value="Aspartate Aminotransferase, domain 1"/>
    <property type="match status" value="1"/>
</dbReference>
<evidence type="ECO:0000256" key="4">
    <source>
        <dbReference type="RuleBase" id="RU003693"/>
    </source>
</evidence>
<comment type="similarity">
    <text evidence="4">Belongs to the class-II pyridoxal-phosphate-dependent aminotransferase family.</text>
</comment>
<dbReference type="PROSITE" id="PS00599">
    <property type="entry name" value="AA_TRANSFER_CLASS_2"/>
    <property type="match status" value="1"/>
</dbReference>
<dbReference type="PANTHER" id="PTHR13693">
    <property type="entry name" value="CLASS II AMINOTRANSFERASE/8-AMINO-7-OXONONANOATE SYNTHASE"/>
    <property type="match status" value="1"/>
</dbReference>
<feature type="domain" description="Aminotransferase class I/classII large" evidence="5">
    <location>
        <begin position="106"/>
        <end position="443"/>
    </location>
</feature>
<keyword evidence="7" id="KW-1185">Reference proteome</keyword>
<proteinExistence type="inferred from homology"/>
<dbReference type="Proteomes" id="UP000053372">
    <property type="component" value="Unassembled WGS sequence"/>
</dbReference>
<keyword evidence="2" id="KW-0808">Transferase</keyword>
<evidence type="ECO:0000256" key="1">
    <source>
        <dbReference type="ARBA" id="ARBA00001933"/>
    </source>
</evidence>
<dbReference type="Pfam" id="PF00155">
    <property type="entry name" value="Aminotran_1_2"/>
    <property type="match status" value="1"/>
</dbReference>
<dbReference type="Gene3D" id="3.40.640.10">
    <property type="entry name" value="Type I PLP-dependent aspartate aminotransferase-like (Major domain)"/>
    <property type="match status" value="1"/>
</dbReference>
<protein>
    <submittedName>
        <fullName evidence="6">8-amino-7-oxononanoate synthase</fullName>
    </submittedName>
</protein>
<dbReference type="SUPFAM" id="SSF53383">
    <property type="entry name" value="PLP-dependent transferases"/>
    <property type="match status" value="1"/>
</dbReference>
<dbReference type="GO" id="GO:0030170">
    <property type="term" value="F:pyridoxal phosphate binding"/>
    <property type="evidence" value="ECO:0007669"/>
    <property type="project" value="InterPro"/>
</dbReference>
<dbReference type="EMBL" id="LMTZ01000082">
    <property type="protein sequence ID" value="KST68074.1"/>
    <property type="molecule type" value="Genomic_DNA"/>
</dbReference>
<dbReference type="InterPro" id="IPR015422">
    <property type="entry name" value="PyrdxlP-dep_Trfase_small"/>
</dbReference>
<dbReference type="PANTHER" id="PTHR13693:SF3">
    <property type="entry name" value="LD36009P"/>
    <property type="match status" value="1"/>
</dbReference>
<evidence type="ECO:0000313" key="6">
    <source>
        <dbReference type="EMBL" id="KST68074.1"/>
    </source>
</evidence>
<dbReference type="GO" id="GO:0016740">
    <property type="term" value="F:transferase activity"/>
    <property type="evidence" value="ECO:0007669"/>
    <property type="project" value="UniProtKB-KW"/>
</dbReference>
<sequence length="459" mass="51322">MSTSNLSQDISSLSTAEKRQLIKKLISQRATDLHNCDLSNLETFFSQLLGNSKDIPPEYYNFSLYPDYRKLIEQIQGMKDIGAFNPYFTMHDGLNNHITVINGQEFINYSSYNYIGLSGDPRVSAFAQEAISHFGTSVSASRIVSGERPLHRKLETELAKFIGTEDCIVYVGGHSTNVTTIGHLFGEDDLIIHDALIHNSALEGCKLSGAKRISFPHNNWEELDRILQERRHKYKRVLLVIEGIYSMDGDIPDLPKFIEIKKHHKTFLMVDEAHSIGVLGEHGRGIGEYFGINPADVDLWMGTLSKSFASCGGYIAGCKALVEYLKYSAPGFVYSVGMSPPNAAAALAAINVLKSERERVKCLYQRSKLFLELASQKGLNTGMSRNTPIVPVILGNSQQCIQLSQLLFEQGINVRPIIYPAVPDKEARLRFFITSTHTEEQIRFTVNTVAEKLTQTKAY</sequence>
<evidence type="ECO:0000259" key="5">
    <source>
        <dbReference type="Pfam" id="PF00155"/>
    </source>
</evidence>
<organism evidence="6 7">
    <name type="scientific">Mastigocoleus testarum BC008</name>
    <dbReference type="NCBI Taxonomy" id="371196"/>
    <lineage>
        <taxon>Bacteria</taxon>
        <taxon>Bacillati</taxon>
        <taxon>Cyanobacteriota</taxon>
        <taxon>Cyanophyceae</taxon>
        <taxon>Nostocales</taxon>
        <taxon>Hapalosiphonaceae</taxon>
        <taxon>Mastigocoleus</taxon>
    </lineage>
</organism>
<dbReference type="InterPro" id="IPR001917">
    <property type="entry name" value="Aminotrans_II_pyridoxalP_BS"/>
</dbReference>
<accession>A0A0V7ZUB4</accession>
<comment type="caution">
    <text evidence="6">The sequence shown here is derived from an EMBL/GenBank/DDBJ whole genome shotgun (WGS) entry which is preliminary data.</text>
</comment>
<dbReference type="InterPro" id="IPR050087">
    <property type="entry name" value="AON_synthase_class-II"/>
</dbReference>
<evidence type="ECO:0000313" key="7">
    <source>
        <dbReference type="Proteomes" id="UP000053372"/>
    </source>
</evidence>
<evidence type="ECO:0000256" key="3">
    <source>
        <dbReference type="ARBA" id="ARBA00022898"/>
    </source>
</evidence>
<gene>
    <name evidence="6" type="ORF">BC008_00050</name>
</gene>
<name>A0A0V7ZUB4_9CYAN</name>
<dbReference type="OrthoDB" id="9807157at2"/>
<keyword evidence="3 4" id="KW-0663">Pyridoxal phosphate</keyword>
<dbReference type="CDD" id="cd06454">
    <property type="entry name" value="KBL_like"/>
    <property type="match status" value="1"/>
</dbReference>
<reference evidence="6 7" key="1">
    <citation type="journal article" date="2015" name="Genome Announc.">
        <title>Draft Genome of the Euendolithic (true boring) Cyanobacterium Mastigocoleus testarum strain BC008.</title>
        <authorList>
            <person name="Guida B.S."/>
            <person name="Garcia-Pichel F."/>
        </authorList>
    </citation>
    <scope>NUCLEOTIDE SEQUENCE [LARGE SCALE GENOMIC DNA]</scope>
    <source>
        <strain evidence="6 7">BC008</strain>
    </source>
</reference>